<protein>
    <recommendedName>
        <fullName evidence="7">Sodium-dependent glucose transporter 1-like protein</fullName>
    </recommendedName>
</protein>
<dbReference type="PANTHER" id="PTHR23121">
    <property type="entry name" value="SODIUM-DEPENDENT GLUCOSE TRANSPORTER 1"/>
    <property type="match status" value="1"/>
</dbReference>
<keyword evidence="3 4" id="KW-0472">Membrane</keyword>
<dbReference type="Gene3D" id="1.20.1250.20">
    <property type="entry name" value="MFS general substrate transporter like domains"/>
    <property type="match status" value="1"/>
</dbReference>
<dbReference type="SUPFAM" id="SSF103473">
    <property type="entry name" value="MFS general substrate transporter"/>
    <property type="match status" value="1"/>
</dbReference>
<name>A0A443S3B1_9ACAR</name>
<feature type="non-terminal residue" evidence="5">
    <location>
        <position position="244"/>
    </location>
</feature>
<keyword evidence="2 4" id="KW-1133">Transmembrane helix</keyword>
<evidence type="ECO:0000256" key="4">
    <source>
        <dbReference type="SAM" id="Phobius"/>
    </source>
</evidence>
<dbReference type="InterPro" id="IPR036259">
    <property type="entry name" value="MFS_trans_sf"/>
</dbReference>
<dbReference type="EMBL" id="NCKV01010173">
    <property type="protein sequence ID" value="RWS21973.1"/>
    <property type="molecule type" value="Genomic_DNA"/>
</dbReference>
<sequence length="244" mass="27004">MKFNYGAFQGMGNSLLDCTIMDFVEVLQTNFASVSIGVSVGGIGAGIGCVAVGKFLQFTESSFVLASLQILNGLSAIFITRFSVTYVFYTLIFAMAFCFTSLDVTTYVILTNVLKEKSAPWVQSLPFCASLAAIVTPIIVAPFVSKIIESGTDINQVICVTNSTENCFEQTKRGTKIWIPFTVYGMFNILIALLVISAQIHIQRRKGEMMIEKSEKSNETEEITNETSNIHVEHRNKVQIYRIL</sequence>
<comment type="caution">
    <text evidence="5">The sequence shown here is derived from an EMBL/GenBank/DDBJ whole genome shotgun (WGS) entry which is preliminary data.</text>
</comment>
<keyword evidence="1 4" id="KW-0812">Transmembrane</keyword>
<dbReference type="Proteomes" id="UP000288716">
    <property type="component" value="Unassembled WGS sequence"/>
</dbReference>
<feature type="transmembrane region" description="Helical" evidence="4">
    <location>
        <begin position="31"/>
        <end position="56"/>
    </location>
</feature>
<keyword evidence="6" id="KW-1185">Reference proteome</keyword>
<proteinExistence type="predicted"/>
<gene>
    <name evidence="5" type="ORF">B4U80_14080</name>
</gene>
<feature type="transmembrane region" description="Helical" evidence="4">
    <location>
        <begin position="177"/>
        <end position="200"/>
    </location>
</feature>
<organism evidence="5 6">
    <name type="scientific">Leptotrombidium deliense</name>
    <dbReference type="NCBI Taxonomy" id="299467"/>
    <lineage>
        <taxon>Eukaryota</taxon>
        <taxon>Metazoa</taxon>
        <taxon>Ecdysozoa</taxon>
        <taxon>Arthropoda</taxon>
        <taxon>Chelicerata</taxon>
        <taxon>Arachnida</taxon>
        <taxon>Acari</taxon>
        <taxon>Acariformes</taxon>
        <taxon>Trombidiformes</taxon>
        <taxon>Prostigmata</taxon>
        <taxon>Anystina</taxon>
        <taxon>Parasitengona</taxon>
        <taxon>Trombiculoidea</taxon>
        <taxon>Trombiculidae</taxon>
        <taxon>Leptotrombidium</taxon>
    </lineage>
</organism>
<dbReference type="AlphaFoldDB" id="A0A443S3B1"/>
<feature type="transmembrane region" description="Helical" evidence="4">
    <location>
        <begin position="122"/>
        <end position="144"/>
    </location>
</feature>
<evidence type="ECO:0000256" key="1">
    <source>
        <dbReference type="ARBA" id="ARBA00022692"/>
    </source>
</evidence>
<reference evidence="5 6" key="1">
    <citation type="journal article" date="2018" name="Gigascience">
        <title>Genomes of trombidid mites reveal novel predicted allergens and laterally-transferred genes associated with secondary metabolism.</title>
        <authorList>
            <person name="Dong X."/>
            <person name="Chaisiri K."/>
            <person name="Xia D."/>
            <person name="Armstrong S.D."/>
            <person name="Fang Y."/>
            <person name="Donnelly M.J."/>
            <person name="Kadowaki T."/>
            <person name="McGarry J.W."/>
            <person name="Darby A.C."/>
            <person name="Makepeace B.L."/>
        </authorList>
    </citation>
    <scope>NUCLEOTIDE SEQUENCE [LARGE SCALE GENOMIC DNA]</scope>
    <source>
        <strain evidence="5">UoL-UT</strain>
    </source>
</reference>
<evidence type="ECO:0000256" key="2">
    <source>
        <dbReference type="ARBA" id="ARBA00022989"/>
    </source>
</evidence>
<feature type="transmembrane region" description="Helical" evidence="4">
    <location>
        <begin position="63"/>
        <end position="80"/>
    </location>
</feature>
<accession>A0A443S3B1</accession>
<evidence type="ECO:0000313" key="6">
    <source>
        <dbReference type="Proteomes" id="UP000288716"/>
    </source>
</evidence>
<evidence type="ECO:0000256" key="3">
    <source>
        <dbReference type="ARBA" id="ARBA00023136"/>
    </source>
</evidence>
<dbReference type="PANTHER" id="PTHR23121:SF9">
    <property type="entry name" value="SODIUM-DEPENDENT GLUCOSE TRANSPORTER 1"/>
    <property type="match status" value="1"/>
</dbReference>
<feature type="transmembrane region" description="Helical" evidence="4">
    <location>
        <begin position="86"/>
        <end position="110"/>
    </location>
</feature>
<evidence type="ECO:0000313" key="5">
    <source>
        <dbReference type="EMBL" id="RWS21973.1"/>
    </source>
</evidence>
<evidence type="ECO:0008006" key="7">
    <source>
        <dbReference type="Google" id="ProtNLM"/>
    </source>
</evidence>
<dbReference type="VEuPathDB" id="VectorBase:LDEU010067"/>